<evidence type="ECO:0000256" key="8">
    <source>
        <dbReference type="ARBA" id="ARBA00022676"/>
    </source>
</evidence>
<dbReference type="UniPathway" id="UPA00591">
    <property type="reaction ID" value="UER00648"/>
</dbReference>
<evidence type="ECO:0000259" key="17">
    <source>
        <dbReference type="Pfam" id="PF00156"/>
    </source>
</evidence>
<evidence type="ECO:0000256" key="7">
    <source>
        <dbReference type="ARBA" id="ARBA00022490"/>
    </source>
</evidence>
<dbReference type="OrthoDB" id="9802824at2"/>
<comment type="subcellular location">
    <subcellularLocation>
        <location evidence="3 16">Cytoplasm</location>
    </subcellularLocation>
</comment>
<evidence type="ECO:0000256" key="14">
    <source>
        <dbReference type="ARBA" id="ARBA00048811"/>
    </source>
</evidence>
<dbReference type="EC" id="2.4.2.8" evidence="16"/>
<dbReference type="PANTHER" id="PTHR43340">
    <property type="entry name" value="HYPOXANTHINE-GUANINE PHOSPHORIBOSYLTRANSFERASE"/>
    <property type="match status" value="1"/>
</dbReference>
<dbReference type="InterPro" id="IPR029057">
    <property type="entry name" value="PRTase-like"/>
</dbReference>
<evidence type="ECO:0000256" key="13">
    <source>
        <dbReference type="ARBA" id="ARBA00022842"/>
    </source>
</evidence>
<feature type="domain" description="Phosphoribosyltransferase" evidence="17">
    <location>
        <begin position="12"/>
        <end position="159"/>
    </location>
</feature>
<gene>
    <name evidence="18" type="primary">hpt_2</name>
    <name evidence="18" type="ORF">EUAN_17570</name>
</gene>
<evidence type="ECO:0000256" key="4">
    <source>
        <dbReference type="ARBA" id="ARBA00004669"/>
    </source>
</evidence>
<dbReference type="PANTHER" id="PTHR43340:SF1">
    <property type="entry name" value="HYPOXANTHINE PHOSPHORIBOSYLTRANSFERASE"/>
    <property type="match status" value="1"/>
</dbReference>
<dbReference type="InterPro" id="IPR000836">
    <property type="entry name" value="PRTase_dom"/>
</dbReference>
<dbReference type="NCBIfam" id="TIGR01203">
    <property type="entry name" value="HGPRTase"/>
    <property type="match status" value="1"/>
</dbReference>
<dbReference type="InterPro" id="IPR050408">
    <property type="entry name" value="HGPRT"/>
</dbReference>
<comment type="cofactor">
    <cofactor evidence="1 16">
        <name>Mg(2+)</name>
        <dbReference type="ChEBI" id="CHEBI:18420"/>
    </cofactor>
</comment>
<evidence type="ECO:0000256" key="2">
    <source>
        <dbReference type="ARBA" id="ARBA00002049"/>
    </source>
</evidence>
<keyword evidence="7 16" id="KW-0963">Cytoplasm</keyword>
<keyword evidence="9 16" id="KW-0808">Transferase</keyword>
<protein>
    <recommendedName>
        <fullName evidence="16">Hypoxanthine phosphoribosyltransferase</fullName>
        <ecNumber evidence="16">2.4.2.8</ecNumber>
    </recommendedName>
</protein>
<comment type="catalytic activity">
    <reaction evidence="15">
        <text>IMP + diphosphate = hypoxanthine + 5-phospho-alpha-D-ribose 1-diphosphate</text>
        <dbReference type="Rhea" id="RHEA:17973"/>
        <dbReference type="ChEBI" id="CHEBI:17368"/>
        <dbReference type="ChEBI" id="CHEBI:33019"/>
        <dbReference type="ChEBI" id="CHEBI:58017"/>
        <dbReference type="ChEBI" id="CHEBI:58053"/>
        <dbReference type="EC" id="2.4.2.8"/>
    </reaction>
    <physiologicalReaction direction="right-to-left" evidence="15">
        <dbReference type="Rhea" id="RHEA:17975"/>
    </physiologicalReaction>
</comment>
<comment type="catalytic activity">
    <reaction evidence="14">
        <text>GMP + diphosphate = guanine + 5-phospho-alpha-D-ribose 1-diphosphate</text>
        <dbReference type="Rhea" id="RHEA:25424"/>
        <dbReference type="ChEBI" id="CHEBI:16235"/>
        <dbReference type="ChEBI" id="CHEBI:33019"/>
        <dbReference type="ChEBI" id="CHEBI:58017"/>
        <dbReference type="ChEBI" id="CHEBI:58115"/>
        <dbReference type="EC" id="2.4.2.8"/>
    </reaction>
    <physiologicalReaction direction="right-to-left" evidence="14">
        <dbReference type="Rhea" id="RHEA:25426"/>
    </physiologicalReaction>
</comment>
<reference evidence="18 19" key="1">
    <citation type="submission" date="2016-09" db="EMBL/GenBank/DDBJ databases">
        <title>Genome sequence of Eubacterium angustum.</title>
        <authorList>
            <person name="Poehlein A."/>
            <person name="Daniel R."/>
        </authorList>
    </citation>
    <scope>NUCLEOTIDE SEQUENCE [LARGE SCALE GENOMIC DNA]</scope>
    <source>
        <strain evidence="18 19">DSM 1989</strain>
    </source>
</reference>
<dbReference type="GO" id="GO:0006166">
    <property type="term" value="P:purine ribonucleoside salvage"/>
    <property type="evidence" value="ECO:0007669"/>
    <property type="project" value="UniProtKB-KW"/>
</dbReference>
<dbReference type="GO" id="GO:0004422">
    <property type="term" value="F:hypoxanthine phosphoribosyltransferase activity"/>
    <property type="evidence" value="ECO:0007669"/>
    <property type="project" value="InterPro"/>
</dbReference>
<evidence type="ECO:0000256" key="15">
    <source>
        <dbReference type="ARBA" id="ARBA00049402"/>
    </source>
</evidence>
<evidence type="ECO:0000313" key="18">
    <source>
        <dbReference type="EMBL" id="OHW61754.1"/>
    </source>
</evidence>
<keyword evidence="19" id="KW-1185">Reference proteome</keyword>
<evidence type="ECO:0000313" key="19">
    <source>
        <dbReference type="Proteomes" id="UP000180254"/>
    </source>
</evidence>
<comment type="similarity">
    <text evidence="6 16">Belongs to the purine/pyrimidine phosphoribosyltransferase family.</text>
</comment>
<dbReference type="FunFam" id="3.40.50.2020:FF:000006">
    <property type="entry name" value="Hypoxanthine phosphoribosyltransferase"/>
    <property type="match status" value="1"/>
</dbReference>
<evidence type="ECO:0000256" key="5">
    <source>
        <dbReference type="ARBA" id="ARBA00004676"/>
    </source>
</evidence>
<dbReference type="CDD" id="cd06223">
    <property type="entry name" value="PRTases_typeI"/>
    <property type="match status" value="1"/>
</dbReference>
<organism evidence="18 19">
    <name type="scientific">Andreesenia angusta</name>
    <dbReference type="NCBI Taxonomy" id="39480"/>
    <lineage>
        <taxon>Bacteria</taxon>
        <taxon>Bacillati</taxon>
        <taxon>Bacillota</taxon>
        <taxon>Tissierellia</taxon>
        <taxon>Tissierellales</taxon>
        <taxon>Gottschalkiaceae</taxon>
        <taxon>Andreesenia</taxon>
    </lineage>
</organism>
<evidence type="ECO:0000256" key="3">
    <source>
        <dbReference type="ARBA" id="ARBA00004496"/>
    </source>
</evidence>
<dbReference type="GO" id="GO:0005829">
    <property type="term" value="C:cytosol"/>
    <property type="evidence" value="ECO:0007669"/>
    <property type="project" value="TreeGrafter"/>
</dbReference>
<dbReference type="RefSeq" id="WP_071063729.1">
    <property type="nucleotide sequence ID" value="NZ_MKIE01000007.1"/>
</dbReference>
<dbReference type="STRING" id="39480.EUAN_17570"/>
<evidence type="ECO:0000256" key="10">
    <source>
        <dbReference type="ARBA" id="ARBA00022723"/>
    </source>
</evidence>
<comment type="pathway">
    <text evidence="5">Purine metabolism; GMP biosynthesis via salvage pathway; GMP from guanine: step 1/1.</text>
</comment>
<dbReference type="InterPro" id="IPR005904">
    <property type="entry name" value="Hxn_phspho_trans"/>
</dbReference>
<keyword evidence="11 16" id="KW-0660">Purine salvage</keyword>
<dbReference type="GO" id="GO:0000166">
    <property type="term" value="F:nucleotide binding"/>
    <property type="evidence" value="ECO:0007669"/>
    <property type="project" value="UniProtKB-KW"/>
</dbReference>
<dbReference type="GO" id="GO:0006178">
    <property type="term" value="P:guanine salvage"/>
    <property type="evidence" value="ECO:0007669"/>
    <property type="project" value="TreeGrafter"/>
</dbReference>
<dbReference type="GO" id="GO:0052657">
    <property type="term" value="F:guanine phosphoribosyltransferase activity"/>
    <property type="evidence" value="ECO:0007669"/>
    <property type="project" value="UniProtKB-ARBA"/>
</dbReference>
<dbReference type="Pfam" id="PF00156">
    <property type="entry name" value="Pribosyltran"/>
    <property type="match status" value="1"/>
</dbReference>
<keyword evidence="13 16" id="KW-0460">Magnesium</keyword>
<keyword evidence="10 16" id="KW-0479">Metal-binding</keyword>
<evidence type="ECO:0000256" key="16">
    <source>
        <dbReference type="RuleBase" id="RU364099"/>
    </source>
</evidence>
<proteinExistence type="inferred from homology"/>
<keyword evidence="12 16" id="KW-0547">Nucleotide-binding</keyword>
<accession>A0A1S1V5H6</accession>
<evidence type="ECO:0000256" key="9">
    <source>
        <dbReference type="ARBA" id="ARBA00022679"/>
    </source>
</evidence>
<dbReference type="Proteomes" id="UP000180254">
    <property type="component" value="Unassembled WGS sequence"/>
</dbReference>
<name>A0A1S1V5H6_9FIRM</name>
<evidence type="ECO:0000256" key="11">
    <source>
        <dbReference type="ARBA" id="ARBA00022726"/>
    </source>
</evidence>
<dbReference type="EMBL" id="MKIE01000007">
    <property type="protein sequence ID" value="OHW61754.1"/>
    <property type="molecule type" value="Genomic_DNA"/>
</dbReference>
<keyword evidence="8 16" id="KW-0328">Glycosyltransferase</keyword>
<comment type="pathway">
    <text evidence="4 16">Purine metabolism; IMP biosynthesis via salvage pathway; IMP from hypoxanthine: step 1/1.</text>
</comment>
<evidence type="ECO:0000256" key="6">
    <source>
        <dbReference type="ARBA" id="ARBA00008391"/>
    </source>
</evidence>
<dbReference type="SUPFAM" id="SSF53271">
    <property type="entry name" value="PRTase-like"/>
    <property type="match status" value="1"/>
</dbReference>
<dbReference type="AlphaFoldDB" id="A0A1S1V5H6"/>
<dbReference type="GO" id="GO:0032264">
    <property type="term" value="P:IMP salvage"/>
    <property type="evidence" value="ECO:0007669"/>
    <property type="project" value="UniProtKB-UniPathway"/>
</dbReference>
<dbReference type="Gene3D" id="3.40.50.2020">
    <property type="match status" value="1"/>
</dbReference>
<comment type="caution">
    <text evidence="18">The sequence shown here is derived from an EMBL/GenBank/DDBJ whole genome shotgun (WGS) entry which is preliminary data.</text>
</comment>
<comment type="function">
    <text evidence="2">Purine salvage pathway enzyme that catalyzes the transfer of the ribosyl-5-phosphate group from 5-phospho-alpha-D-ribose 1-diphosphate (PRPP) to the N9 position of the 6-oxopurines hypoxanthine and guanine to form the corresponding ribonucleotides IMP (inosine 5'-monophosphate) and GMP (guanosine 5'-monophosphate), with the release of PPi.</text>
</comment>
<dbReference type="GO" id="GO:0046100">
    <property type="term" value="P:hypoxanthine metabolic process"/>
    <property type="evidence" value="ECO:0007669"/>
    <property type="project" value="TreeGrafter"/>
</dbReference>
<dbReference type="GO" id="GO:0032263">
    <property type="term" value="P:GMP salvage"/>
    <property type="evidence" value="ECO:0007669"/>
    <property type="project" value="TreeGrafter"/>
</dbReference>
<dbReference type="GO" id="GO:0000287">
    <property type="term" value="F:magnesium ion binding"/>
    <property type="evidence" value="ECO:0007669"/>
    <property type="project" value="TreeGrafter"/>
</dbReference>
<evidence type="ECO:0000256" key="12">
    <source>
        <dbReference type="ARBA" id="ARBA00022741"/>
    </source>
</evidence>
<sequence length="179" mass="20113">MKNDIKTTLVTKEELEQRVKAIGAQITEDYRGKELVLVGVLKGAFMFLGDLARSIEIPLEVDFMAVSSYGHSTVSSGVVKILKDLDLEIEGKDILIVEDIIDTGLTLSYLVNNLKSRGASSVKICTLLDKPERRKVQVEIKYKGFDIPDEFVVGYGIDYAEKYRNYPEVAVLKEETYNK</sequence>
<evidence type="ECO:0000256" key="1">
    <source>
        <dbReference type="ARBA" id="ARBA00001946"/>
    </source>
</evidence>